<dbReference type="AlphaFoldDB" id="A0A6A7Y424"/>
<organism evidence="4 5">
    <name type="scientific">Segnochrobactrum spirostomi</name>
    <dbReference type="NCBI Taxonomy" id="2608987"/>
    <lineage>
        <taxon>Bacteria</taxon>
        <taxon>Pseudomonadati</taxon>
        <taxon>Pseudomonadota</taxon>
        <taxon>Alphaproteobacteria</taxon>
        <taxon>Hyphomicrobiales</taxon>
        <taxon>Segnochrobactraceae</taxon>
        <taxon>Segnochrobactrum</taxon>
    </lineage>
</organism>
<reference evidence="4 5" key="1">
    <citation type="submission" date="2019-09" db="EMBL/GenBank/DDBJ databases">
        <title>Segnochrobactrum spirostomi gen. nov., sp. nov., isolated from the ciliate Spirostomum cf. yagiui and description of a novel family, Segnochrobactraceae fam. nov. within the order Rhizobiales of the class Alphaproteobacteria.</title>
        <authorList>
            <person name="Akter S."/>
            <person name="Shazib S.U.A."/>
            <person name="Shin M.K."/>
        </authorList>
    </citation>
    <scope>NUCLEOTIDE SEQUENCE [LARGE SCALE GENOMIC DNA]</scope>
    <source>
        <strain evidence="4 5">Sp-1</strain>
    </source>
</reference>
<evidence type="ECO:0000256" key="2">
    <source>
        <dbReference type="SAM" id="SignalP"/>
    </source>
</evidence>
<proteinExistence type="predicted"/>
<dbReference type="Pfam" id="PF00561">
    <property type="entry name" value="Abhydrolase_1"/>
    <property type="match status" value="1"/>
</dbReference>
<gene>
    <name evidence="4" type="ORF">F0357_12615</name>
</gene>
<sequence length="286" mass="31411">MTRRSLIGLGSSAIALAAMPGLTHAAPPSAIALFATEAGRGRNVMLLHGWTADSHDWSWQLPMLESRYRTIAVDLRGHGRSEVAGPGCYQPADYVADIETLITRRFGGERFVLIGHSMGGQIAARLAARRPDLVDGVISVDGSLGFSAELTPLFEKVVLDLRSGDPATVASRLFTAFYDPATPPALQRWHARRAQGMPVHVVRDSFGPLFLGADQVGLGPRSERFIETIDVPVYHLCRDPAQAERMRPHLSHPKSRVEEWRNAGHWIMQDRPDAVNGAMVAWIDRL</sequence>
<dbReference type="SUPFAM" id="SSF53474">
    <property type="entry name" value="alpha/beta-Hydrolases"/>
    <property type="match status" value="1"/>
</dbReference>
<comment type="caution">
    <text evidence="4">The sequence shown here is derived from an EMBL/GenBank/DDBJ whole genome shotgun (WGS) entry which is preliminary data.</text>
</comment>
<keyword evidence="2" id="KW-0732">Signal</keyword>
<dbReference type="PANTHER" id="PTHR43798">
    <property type="entry name" value="MONOACYLGLYCEROL LIPASE"/>
    <property type="match status" value="1"/>
</dbReference>
<dbReference type="InterPro" id="IPR006311">
    <property type="entry name" value="TAT_signal"/>
</dbReference>
<evidence type="ECO:0000313" key="4">
    <source>
        <dbReference type="EMBL" id="MQT13466.1"/>
    </source>
</evidence>
<accession>A0A6A7Y424</accession>
<keyword evidence="5" id="KW-1185">Reference proteome</keyword>
<feature type="chain" id="PRO_5025667628" evidence="2">
    <location>
        <begin position="26"/>
        <end position="286"/>
    </location>
</feature>
<evidence type="ECO:0000313" key="5">
    <source>
        <dbReference type="Proteomes" id="UP000332515"/>
    </source>
</evidence>
<dbReference type="PANTHER" id="PTHR43798:SF31">
    <property type="entry name" value="AB HYDROLASE SUPERFAMILY PROTEIN YCLE"/>
    <property type="match status" value="1"/>
</dbReference>
<name>A0A6A7Y424_9HYPH</name>
<dbReference type="GO" id="GO:0016787">
    <property type="term" value="F:hydrolase activity"/>
    <property type="evidence" value="ECO:0007669"/>
    <property type="project" value="UniProtKB-KW"/>
</dbReference>
<dbReference type="InterPro" id="IPR029058">
    <property type="entry name" value="AB_hydrolase_fold"/>
</dbReference>
<dbReference type="InterPro" id="IPR050266">
    <property type="entry name" value="AB_hydrolase_sf"/>
</dbReference>
<feature type="signal peptide" evidence="2">
    <location>
        <begin position="1"/>
        <end position="25"/>
    </location>
</feature>
<evidence type="ECO:0000259" key="3">
    <source>
        <dbReference type="Pfam" id="PF00561"/>
    </source>
</evidence>
<feature type="domain" description="AB hydrolase-1" evidence="3">
    <location>
        <begin position="44"/>
        <end position="144"/>
    </location>
</feature>
<dbReference type="InterPro" id="IPR000073">
    <property type="entry name" value="AB_hydrolase_1"/>
</dbReference>
<protein>
    <submittedName>
        <fullName evidence="4">Alpha/beta hydrolase</fullName>
    </submittedName>
</protein>
<evidence type="ECO:0000256" key="1">
    <source>
        <dbReference type="ARBA" id="ARBA00022801"/>
    </source>
</evidence>
<dbReference type="Gene3D" id="3.40.50.1820">
    <property type="entry name" value="alpha/beta hydrolase"/>
    <property type="match status" value="1"/>
</dbReference>
<dbReference type="EMBL" id="VWNA01000001">
    <property type="protein sequence ID" value="MQT13466.1"/>
    <property type="molecule type" value="Genomic_DNA"/>
</dbReference>
<dbReference type="PRINTS" id="PR00111">
    <property type="entry name" value="ABHYDROLASE"/>
</dbReference>
<dbReference type="GO" id="GO:0016020">
    <property type="term" value="C:membrane"/>
    <property type="evidence" value="ECO:0007669"/>
    <property type="project" value="TreeGrafter"/>
</dbReference>
<dbReference type="Proteomes" id="UP000332515">
    <property type="component" value="Unassembled WGS sequence"/>
</dbReference>
<dbReference type="PROSITE" id="PS51318">
    <property type="entry name" value="TAT"/>
    <property type="match status" value="1"/>
</dbReference>
<keyword evidence="1 4" id="KW-0378">Hydrolase</keyword>